<dbReference type="PANTHER" id="PTHR45526">
    <property type="entry name" value="TRANSCRIPTIONAL REGULATORY PROTEIN DPIA"/>
    <property type="match status" value="1"/>
</dbReference>
<keyword evidence="2 9" id="KW-0963">Cytoplasm</keyword>
<keyword evidence="8 9" id="KW-0804">Transcription</keyword>
<dbReference type="Pfam" id="PF00072">
    <property type="entry name" value="Response_reg"/>
    <property type="match status" value="1"/>
</dbReference>
<accession>A0A096BKJ8</accession>
<dbReference type="GO" id="GO:0003677">
    <property type="term" value="F:DNA binding"/>
    <property type="evidence" value="ECO:0007669"/>
    <property type="project" value="UniProtKB-KW"/>
</dbReference>
<evidence type="ECO:0000313" key="13">
    <source>
        <dbReference type="Proteomes" id="UP000029622"/>
    </source>
</evidence>
<dbReference type="Proteomes" id="UP000029622">
    <property type="component" value="Unassembled WGS sequence"/>
</dbReference>
<evidence type="ECO:0000256" key="5">
    <source>
        <dbReference type="ARBA" id="ARBA00023015"/>
    </source>
</evidence>
<dbReference type="STRING" id="1156417.Y919_01275"/>
<evidence type="ECO:0000256" key="10">
    <source>
        <dbReference type="PROSITE-ProRule" id="PRU00169"/>
    </source>
</evidence>
<evidence type="ECO:0000313" key="12">
    <source>
        <dbReference type="EMBL" id="KGG81283.1"/>
    </source>
</evidence>
<dbReference type="RefSeq" id="WP_035161596.1">
    <property type="nucleotide sequence ID" value="NZ_AZTB01000003.1"/>
</dbReference>
<dbReference type="GO" id="GO:0000156">
    <property type="term" value="F:phosphorelay response regulator activity"/>
    <property type="evidence" value="ECO:0007669"/>
    <property type="project" value="TreeGrafter"/>
</dbReference>
<dbReference type="GO" id="GO:0005737">
    <property type="term" value="C:cytoplasm"/>
    <property type="evidence" value="ECO:0007669"/>
    <property type="project" value="UniProtKB-SubCell"/>
</dbReference>
<proteinExistence type="predicted"/>
<reference evidence="12 13" key="1">
    <citation type="submission" date="2013-12" db="EMBL/GenBank/DDBJ databases">
        <title>Draft genome sequence of Caloranaerobacter sp. H53214.</title>
        <authorList>
            <person name="Jiang L.J."/>
            <person name="Shao Z.Z."/>
            <person name="Long M.N."/>
        </authorList>
    </citation>
    <scope>NUCLEOTIDE SEQUENCE [LARGE SCALE GENOMIC DNA]</scope>
    <source>
        <strain evidence="12 13">H53214</strain>
    </source>
</reference>
<evidence type="ECO:0000256" key="9">
    <source>
        <dbReference type="PIRNR" id="PIRNR006171"/>
    </source>
</evidence>
<dbReference type="InterPro" id="IPR048714">
    <property type="entry name" value="DpiA-like_HTH"/>
</dbReference>
<evidence type="ECO:0000256" key="2">
    <source>
        <dbReference type="ARBA" id="ARBA00022490"/>
    </source>
</evidence>
<dbReference type="CDD" id="cd19925">
    <property type="entry name" value="REC_citrate_TCS"/>
    <property type="match status" value="1"/>
</dbReference>
<dbReference type="SUPFAM" id="SSF52172">
    <property type="entry name" value="CheY-like"/>
    <property type="match status" value="1"/>
</dbReference>
<dbReference type="Gene3D" id="3.40.50.2300">
    <property type="match status" value="1"/>
</dbReference>
<evidence type="ECO:0000256" key="1">
    <source>
        <dbReference type="ARBA" id="ARBA00004496"/>
    </source>
</evidence>
<feature type="modified residue" description="4-aspartylphosphate" evidence="10">
    <location>
        <position position="54"/>
    </location>
</feature>
<dbReference type="InterPro" id="IPR024187">
    <property type="entry name" value="Sig_transdc_resp-reg_cit/mal"/>
</dbReference>
<keyword evidence="4 9" id="KW-0902">Two-component regulatory system</keyword>
<dbReference type="InterPro" id="IPR036390">
    <property type="entry name" value="WH_DNA-bd_sf"/>
</dbReference>
<keyword evidence="6 9" id="KW-0238">DNA-binding</keyword>
<dbReference type="InterPro" id="IPR051271">
    <property type="entry name" value="2C-system_Tx_regulators"/>
</dbReference>
<name>A0A096BKJ8_9FIRM</name>
<organism evidence="12 13">
    <name type="scientific">Caloranaerobacter azorensis H53214</name>
    <dbReference type="NCBI Taxonomy" id="1156417"/>
    <lineage>
        <taxon>Bacteria</taxon>
        <taxon>Bacillati</taxon>
        <taxon>Bacillota</taxon>
        <taxon>Tissierellia</taxon>
        <taxon>Tissierellales</taxon>
        <taxon>Thermohalobacteraceae</taxon>
        <taxon>Caloranaerobacter</taxon>
    </lineage>
</organism>
<dbReference type="EMBL" id="AZTB01000003">
    <property type="protein sequence ID" value="KGG81283.1"/>
    <property type="molecule type" value="Genomic_DNA"/>
</dbReference>
<keyword evidence="5 9" id="KW-0805">Transcription regulation</keyword>
<evidence type="ECO:0000256" key="7">
    <source>
        <dbReference type="ARBA" id="ARBA00023159"/>
    </source>
</evidence>
<dbReference type="InterPro" id="IPR011006">
    <property type="entry name" value="CheY-like_superfamily"/>
</dbReference>
<dbReference type="PROSITE" id="PS50110">
    <property type="entry name" value="RESPONSE_REGULATORY"/>
    <property type="match status" value="1"/>
</dbReference>
<sequence length="225" mass="26107">MIKVLIVEDDPMVAELNKRYVESVDGFSVVGIVSNGEEAMNFCRKNEVDLIILDIYMPKVDGINFLKEIRRRFMMIDVILVTASRETQNIDAALKLGAVDYLIKPFEYERLKKALENYADRCRVLQSSKPVKQEEIDAITKVCKMHENNNLKKGLHKKTLQRIRDFMKKHHNEYLTAEIIAEDIALSKVTVRRYLEYMESIGEVEIEVEYGSVGRPSHLYKYIGE</sequence>
<evidence type="ECO:0000256" key="6">
    <source>
        <dbReference type="ARBA" id="ARBA00023125"/>
    </source>
</evidence>
<dbReference type="GO" id="GO:0003700">
    <property type="term" value="F:DNA-binding transcription factor activity"/>
    <property type="evidence" value="ECO:0007669"/>
    <property type="project" value="InterPro"/>
</dbReference>
<gene>
    <name evidence="12" type="ORF">Y919_01275</name>
</gene>
<keyword evidence="3 10" id="KW-0597">Phosphoprotein</keyword>
<evidence type="ECO:0000259" key="11">
    <source>
        <dbReference type="PROSITE" id="PS50110"/>
    </source>
</evidence>
<dbReference type="InterPro" id="IPR001789">
    <property type="entry name" value="Sig_transdc_resp-reg_receiver"/>
</dbReference>
<dbReference type="PIRSF" id="PIRSF006171">
    <property type="entry name" value="RR_citrat_malat"/>
    <property type="match status" value="1"/>
</dbReference>
<evidence type="ECO:0000256" key="4">
    <source>
        <dbReference type="ARBA" id="ARBA00023012"/>
    </source>
</evidence>
<dbReference type="Pfam" id="PF20714">
    <property type="entry name" value="HTH_64"/>
    <property type="match status" value="1"/>
</dbReference>
<evidence type="ECO:0000256" key="3">
    <source>
        <dbReference type="ARBA" id="ARBA00022553"/>
    </source>
</evidence>
<comment type="subcellular location">
    <subcellularLocation>
        <location evidence="1 9">Cytoplasm</location>
    </subcellularLocation>
</comment>
<dbReference type="AlphaFoldDB" id="A0A096BKJ8"/>
<dbReference type="SUPFAM" id="SSF46785">
    <property type="entry name" value="Winged helix' DNA-binding domain"/>
    <property type="match status" value="1"/>
</dbReference>
<evidence type="ECO:0000256" key="8">
    <source>
        <dbReference type="ARBA" id="ARBA00023163"/>
    </source>
</evidence>
<dbReference type="SMART" id="SM00448">
    <property type="entry name" value="REC"/>
    <property type="match status" value="1"/>
</dbReference>
<feature type="domain" description="Response regulatory" evidence="11">
    <location>
        <begin position="3"/>
        <end position="119"/>
    </location>
</feature>
<protein>
    <recommendedName>
        <fullName evidence="9">Transcriptional regulatory protein</fullName>
    </recommendedName>
</protein>
<comment type="caution">
    <text evidence="12">The sequence shown here is derived from an EMBL/GenBank/DDBJ whole genome shotgun (WGS) entry which is preliminary data.</text>
</comment>
<keyword evidence="7 9" id="KW-0010">Activator</keyword>
<dbReference type="PANTHER" id="PTHR45526:SF1">
    <property type="entry name" value="TRANSCRIPTIONAL REGULATORY PROTEIN DCUR-RELATED"/>
    <property type="match status" value="1"/>
</dbReference>